<dbReference type="EMBL" id="RCML01000328">
    <property type="protein sequence ID" value="KAG2980691.1"/>
    <property type="molecule type" value="Genomic_DNA"/>
</dbReference>
<dbReference type="AlphaFoldDB" id="A0A8T1FQP4"/>
<dbReference type="Gene3D" id="2.40.50.40">
    <property type="match status" value="1"/>
</dbReference>
<reference evidence="2" key="1">
    <citation type="submission" date="2018-10" db="EMBL/GenBank/DDBJ databases">
        <title>Effector identification in a new, highly contiguous assembly of the strawberry crown rot pathogen Phytophthora cactorum.</title>
        <authorList>
            <person name="Armitage A.D."/>
            <person name="Nellist C.F."/>
            <person name="Bates H."/>
            <person name="Vickerstaff R.J."/>
            <person name="Harrison R.J."/>
        </authorList>
    </citation>
    <scope>NUCLEOTIDE SEQUENCE</scope>
    <source>
        <strain evidence="2">P415</strain>
    </source>
</reference>
<dbReference type="VEuPathDB" id="FungiDB:PC110_g16943"/>
<dbReference type="InterPro" id="IPR016197">
    <property type="entry name" value="Chromo-like_dom_sf"/>
</dbReference>
<dbReference type="Proteomes" id="UP000697107">
    <property type="component" value="Unassembled WGS sequence"/>
</dbReference>
<dbReference type="InterPro" id="IPR023780">
    <property type="entry name" value="Chromo_domain"/>
</dbReference>
<evidence type="ECO:0000313" key="2">
    <source>
        <dbReference type="EMBL" id="KAG2980691.1"/>
    </source>
</evidence>
<gene>
    <name evidence="2" type="ORF">PC118_g11032</name>
</gene>
<dbReference type="SUPFAM" id="SSF54160">
    <property type="entry name" value="Chromo domain-like"/>
    <property type="match status" value="1"/>
</dbReference>
<evidence type="ECO:0000313" key="3">
    <source>
        <dbReference type="Proteomes" id="UP000697107"/>
    </source>
</evidence>
<dbReference type="PROSITE" id="PS50013">
    <property type="entry name" value="CHROMO_2"/>
    <property type="match status" value="1"/>
</dbReference>
<protein>
    <recommendedName>
        <fullName evidence="1">Chromo domain-containing protein</fullName>
    </recommendedName>
</protein>
<organism evidence="2 3">
    <name type="scientific">Phytophthora cactorum</name>
    <dbReference type="NCBI Taxonomy" id="29920"/>
    <lineage>
        <taxon>Eukaryota</taxon>
        <taxon>Sar</taxon>
        <taxon>Stramenopiles</taxon>
        <taxon>Oomycota</taxon>
        <taxon>Peronosporomycetes</taxon>
        <taxon>Peronosporales</taxon>
        <taxon>Peronosporaceae</taxon>
        <taxon>Phytophthora</taxon>
    </lineage>
</organism>
<feature type="domain" description="Chromo" evidence="1">
    <location>
        <begin position="179"/>
        <end position="217"/>
    </location>
</feature>
<comment type="caution">
    <text evidence="2">The sequence shown here is derived from an EMBL/GenBank/DDBJ whole genome shotgun (WGS) entry which is preliminary data.</text>
</comment>
<dbReference type="InterPro" id="IPR056924">
    <property type="entry name" value="SH3_Tf2-1"/>
</dbReference>
<dbReference type="SMART" id="SM00298">
    <property type="entry name" value="CHROMO"/>
    <property type="match status" value="1"/>
</dbReference>
<dbReference type="Pfam" id="PF24626">
    <property type="entry name" value="SH3_Tf2-1"/>
    <property type="match status" value="1"/>
</dbReference>
<evidence type="ECO:0000259" key="1">
    <source>
        <dbReference type="PROSITE" id="PS50013"/>
    </source>
</evidence>
<dbReference type="Pfam" id="PF00385">
    <property type="entry name" value="Chromo"/>
    <property type="match status" value="1"/>
</dbReference>
<sequence>MADSTVISSLQLDTQTKRAFQKAYGRDSVFKQLWKSGRTSEDRKLRLDHRQEVIERARKNLLDAQAAQKKFYDKRRAENPFKVGDLALLSTQDLNISHATAETTLRSRKFIPRFIGPYAILAIQGNVVLLDLPANLKHLSLCFNIDKLKVYTSNPDRFEGRVIPKSTPVIFDDDGAPLHVVEALIKKRIFNRQPEYLVKWHGLPHHENTWERERDVKHVKSLASTAQGSSSSRSSGTGLVEFSSLEVSWYRDSLKSGGGGGGG</sequence>
<dbReference type="InterPro" id="IPR000953">
    <property type="entry name" value="Chromo/chromo_shadow_dom"/>
</dbReference>
<name>A0A8T1FQP4_9STRA</name>
<proteinExistence type="predicted"/>
<accession>A0A8T1FQP4</accession>